<reference evidence="1 2" key="1">
    <citation type="submission" date="2019-05" db="EMBL/GenBank/DDBJ databases">
        <title>Another draft genome of Portunus trituberculatus and its Hox gene families provides insights of decapod evolution.</title>
        <authorList>
            <person name="Jeong J.-H."/>
            <person name="Song I."/>
            <person name="Kim S."/>
            <person name="Choi T."/>
            <person name="Kim D."/>
            <person name="Ryu S."/>
            <person name="Kim W."/>
        </authorList>
    </citation>
    <scope>NUCLEOTIDE SEQUENCE [LARGE SCALE GENOMIC DNA]</scope>
    <source>
        <tissue evidence="1">Muscle</tissue>
    </source>
</reference>
<protein>
    <submittedName>
        <fullName evidence="1">Uncharacterized protein</fullName>
    </submittedName>
</protein>
<organism evidence="1 2">
    <name type="scientific">Portunus trituberculatus</name>
    <name type="common">Swimming crab</name>
    <name type="synonym">Neptunus trituberculatus</name>
    <dbReference type="NCBI Taxonomy" id="210409"/>
    <lineage>
        <taxon>Eukaryota</taxon>
        <taxon>Metazoa</taxon>
        <taxon>Ecdysozoa</taxon>
        <taxon>Arthropoda</taxon>
        <taxon>Crustacea</taxon>
        <taxon>Multicrustacea</taxon>
        <taxon>Malacostraca</taxon>
        <taxon>Eumalacostraca</taxon>
        <taxon>Eucarida</taxon>
        <taxon>Decapoda</taxon>
        <taxon>Pleocyemata</taxon>
        <taxon>Brachyura</taxon>
        <taxon>Eubrachyura</taxon>
        <taxon>Portunoidea</taxon>
        <taxon>Portunidae</taxon>
        <taxon>Portuninae</taxon>
        <taxon>Portunus</taxon>
    </lineage>
</organism>
<gene>
    <name evidence="1" type="ORF">E2C01_007498</name>
</gene>
<accession>A0A5B7D2K4</accession>
<evidence type="ECO:0000313" key="2">
    <source>
        <dbReference type="Proteomes" id="UP000324222"/>
    </source>
</evidence>
<proteinExistence type="predicted"/>
<dbReference type="Proteomes" id="UP000324222">
    <property type="component" value="Unassembled WGS sequence"/>
</dbReference>
<dbReference type="EMBL" id="VSRR010000374">
    <property type="protein sequence ID" value="MPC14726.1"/>
    <property type="molecule type" value="Genomic_DNA"/>
</dbReference>
<evidence type="ECO:0000313" key="1">
    <source>
        <dbReference type="EMBL" id="MPC14726.1"/>
    </source>
</evidence>
<sequence>MITVSVSETHLCAERITEILVSTASSWKSVLQPAKHSFINRKCQNLSKFNSP</sequence>
<keyword evidence="2" id="KW-1185">Reference proteome</keyword>
<dbReference type="AlphaFoldDB" id="A0A5B7D2K4"/>
<name>A0A5B7D2K4_PORTR</name>
<comment type="caution">
    <text evidence="1">The sequence shown here is derived from an EMBL/GenBank/DDBJ whole genome shotgun (WGS) entry which is preliminary data.</text>
</comment>